<evidence type="ECO:0000256" key="2">
    <source>
        <dbReference type="ARBA" id="ARBA00005695"/>
    </source>
</evidence>
<evidence type="ECO:0000256" key="3">
    <source>
        <dbReference type="ARBA" id="ARBA00022448"/>
    </source>
</evidence>
<dbReference type="GO" id="GO:0043190">
    <property type="term" value="C:ATP-binding cassette (ABC) transporter complex"/>
    <property type="evidence" value="ECO:0007669"/>
    <property type="project" value="InterPro"/>
</dbReference>
<accession>A0AAD3U865</accession>
<comment type="caution">
    <text evidence="6">The sequence shown here is derived from an EMBL/GenBank/DDBJ whole genome shotgun (WGS) entry which is preliminary data.</text>
</comment>
<keyword evidence="3" id="KW-0813">Transport</keyword>
<dbReference type="InterPro" id="IPR039424">
    <property type="entry name" value="SBP_5"/>
</dbReference>
<evidence type="ECO:0000313" key="7">
    <source>
        <dbReference type="Proteomes" id="UP000859505"/>
    </source>
</evidence>
<reference evidence="6" key="1">
    <citation type="journal article" date="2018" name="Genome Biol.">
        <title>SKESA: strategic k-mer extension for scrupulous assemblies.</title>
        <authorList>
            <person name="Souvorov A."/>
            <person name="Agarwala R."/>
            <person name="Lipman D.J."/>
        </authorList>
    </citation>
    <scope>NUCLEOTIDE SEQUENCE</scope>
    <source>
        <strain evidence="6">OLC2673_Aeromonas</strain>
    </source>
</reference>
<feature type="domain" description="Solute-binding protein family 5" evidence="5">
    <location>
        <begin position="128"/>
        <end position="504"/>
    </location>
</feature>
<protein>
    <submittedName>
        <fullName evidence="6">Peptide ABC transporter substrate-binding protein</fullName>
    </submittedName>
</protein>
<evidence type="ECO:0000256" key="4">
    <source>
        <dbReference type="ARBA" id="ARBA00022729"/>
    </source>
</evidence>
<dbReference type="FunFam" id="3.90.76.10:FF:000001">
    <property type="entry name" value="Oligopeptide ABC transporter substrate-binding protein"/>
    <property type="match status" value="1"/>
</dbReference>
<dbReference type="Gene3D" id="3.10.105.10">
    <property type="entry name" value="Dipeptide-binding Protein, Domain 3"/>
    <property type="match status" value="1"/>
</dbReference>
<name>A0AAD3U865_AERHY</name>
<sequence>MGKPDTIRGVFGDNKRGIMHSYSGAPPAFPLLEISVLNEVYVMVLCPASRPARRWLSPLLLGLLLAPPLQATTVSQEPALSDRQTLVKGNGAEPESLDPAQIRSGFPGEVVLVDLFEGLVSEDGQGRIVPAQAQRWETSEDGLVWRFFLRPQLKWSNGDALTAADFVYAWRRLLDPAQASPSAGLLLATGINNAQSIYAGALDLNTLGVEAESDQILKVTLERPVPYFLQLISQRPFVPVNQKAVSQFGKQWTQPGKLVSNGAYKLVNWVPNERIEAERNVQYWDDAHTRIQRVTYLPLASQHAERLRYEAGEIQLTNKVALEYYQKTKEATPERIWGLPLLGTYLYTFNLRRPELQDVRVRQALAMTIDRHLLTEKVSGQGEQAAWSLLPSMPGYEALSSPLALQDQPTRLAKAAALLAQAGYDSQHPLKLTLTYNTSENHKKLALAVASMWKPLGVEVTLNNMEWNAYQVAKDSGDFMLARSFLFGDYVEPSAMLNSFRCQDPQNESGYCNPTFDGLLQQAADTLDGNARSGLYHQAEQLLMDEMPAIPVYHYNQMRLVDPTLRGLPVQNLKGAIATKDLYFSQQ</sequence>
<evidence type="ECO:0000313" key="6">
    <source>
        <dbReference type="EMBL" id="HAT6342969.1"/>
    </source>
</evidence>
<reference evidence="6" key="2">
    <citation type="submission" date="2020-01" db="EMBL/GenBank/DDBJ databases">
        <authorList>
            <consortium name="NCBI Pathogen Detection Project"/>
        </authorList>
    </citation>
    <scope>NUCLEOTIDE SEQUENCE</scope>
    <source>
        <strain evidence="6">OLC2673_Aeromonas</strain>
    </source>
</reference>
<dbReference type="GO" id="GO:0030288">
    <property type="term" value="C:outer membrane-bounded periplasmic space"/>
    <property type="evidence" value="ECO:0007669"/>
    <property type="project" value="TreeGrafter"/>
</dbReference>
<dbReference type="AlphaFoldDB" id="A0AAD3U865"/>
<dbReference type="InterPro" id="IPR030678">
    <property type="entry name" value="Peptide/Ni-bd"/>
</dbReference>
<dbReference type="EMBL" id="DACTUL010000003">
    <property type="protein sequence ID" value="HAT6342969.1"/>
    <property type="molecule type" value="Genomic_DNA"/>
</dbReference>
<evidence type="ECO:0000256" key="1">
    <source>
        <dbReference type="ARBA" id="ARBA00004196"/>
    </source>
</evidence>
<dbReference type="Pfam" id="PF00496">
    <property type="entry name" value="SBP_bac_5"/>
    <property type="match status" value="1"/>
</dbReference>
<evidence type="ECO:0000259" key="5">
    <source>
        <dbReference type="Pfam" id="PF00496"/>
    </source>
</evidence>
<comment type="similarity">
    <text evidence="2">Belongs to the bacterial solute-binding protein 5 family.</text>
</comment>
<dbReference type="PANTHER" id="PTHR30290:SF10">
    <property type="entry name" value="PERIPLASMIC OLIGOPEPTIDE-BINDING PROTEIN-RELATED"/>
    <property type="match status" value="1"/>
</dbReference>
<dbReference type="GO" id="GO:0015833">
    <property type="term" value="P:peptide transport"/>
    <property type="evidence" value="ECO:0007669"/>
    <property type="project" value="TreeGrafter"/>
</dbReference>
<dbReference type="Proteomes" id="UP000859505">
    <property type="component" value="Unassembled WGS sequence"/>
</dbReference>
<dbReference type="PANTHER" id="PTHR30290">
    <property type="entry name" value="PERIPLASMIC BINDING COMPONENT OF ABC TRANSPORTER"/>
    <property type="match status" value="1"/>
</dbReference>
<dbReference type="CDD" id="cd08504">
    <property type="entry name" value="PBP2_OppA"/>
    <property type="match status" value="1"/>
</dbReference>
<dbReference type="InterPro" id="IPR000914">
    <property type="entry name" value="SBP_5_dom"/>
</dbReference>
<dbReference type="Gene3D" id="3.90.76.10">
    <property type="entry name" value="Dipeptide-binding Protein, Domain 1"/>
    <property type="match status" value="1"/>
</dbReference>
<organism evidence="6 7">
    <name type="scientific">Aeromonas hydrophila</name>
    <dbReference type="NCBI Taxonomy" id="644"/>
    <lineage>
        <taxon>Bacteria</taxon>
        <taxon>Pseudomonadati</taxon>
        <taxon>Pseudomonadota</taxon>
        <taxon>Gammaproteobacteria</taxon>
        <taxon>Aeromonadales</taxon>
        <taxon>Aeromonadaceae</taxon>
        <taxon>Aeromonas</taxon>
    </lineage>
</organism>
<dbReference type="GO" id="GO:1904680">
    <property type="term" value="F:peptide transmembrane transporter activity"/>
    <property type="evidence" value="ECO:0007669"/>
    <property type="project" value="TreeGrafter"/>
</dbReference>
<keyword evidence="4" id="KW-0732">Signal</keyword>
<dbReference type="Gene3D" id="3.40.190.10">
    <property type="entry name" value="Periplasmic binding protein-like II"/>
    <property type="match status" value="1"/>
</dbReference>
<gene>
    <name evidence="6" type="ORF">JAJ28_000651</name>
</gene>
<proteinExistence type="inferred from homology"/>
<dbReference type="PIRSF" id="PIRSF002741">
    <property type="entry name" value="MppA"/>
    <property type="match status" value="1"/>
</dbReference>
<dbReference type="SUPFAM" id="SSF53850">
    <property type="entry name" value="Periplasmic binding protein-like II"/>
    <property type="match status" value="1"/>
</dbReference>
<comment type="subcellular location">
    <subcellularLocation>
        <location evidence="1">Cell envelope</location>
    </subcellularLocation>
</comment>